<evidence type="ECO:0000313" key="2">
    <source>
        <dbReference type="EMBL" id="OGE80964.1"/>
    </source>
</evidence>
<keyword evidence="1" id="KW-0472">Membrane</keyword>
<evidence type="ECO:0000313" key="3">
    <source>
        <dbReference type="Proteomes" id="UP000177912"/>
    </source>
</evidence>
<proteinExistence type="predicted"/>
<feature type="transmembrane region" description="Helical" evidence="1">
    <location>
        <begin position="31"/>
        <end position="50"/>
    </location>
</feature>
<reference evidence="2 3" key="1">
    <citation type="journal article" date="2016" name="Nat. Commun.">
        <title>Thousands of microbial genomes shed light on interconnected biogeochemical processes in an aquifer system.</title>
        <authorList>
            <person name="Anantharaman K."/>
            <person name="Brown C.T."/>
            <person name="Hug L.A."/>
            <person name="Sharon I."/>
            <person name="Castelle C.J."/>
            <person name="Probst A.J."/>
            <person name="Thomas B.C."/>
            <person name="Singh A."/>
            <person name="Wilkins M.J."/>
            <person name="Karaoz U."/>
            <person name="Brodie E.L."/>
            <person name="Williams K.H."/>
            <person name="Hubbard S.S."/>
            <person name="Banfield J.F."/>
        </authorList>
    </citation>
    <scope>NUCLEOTIDE SEQUENCE [LARGE SCALE GENOMIC DNA]</scope>
</reference>
<comment type="caution">
    <text evidence="2">The sequence shown here is derived from an EMBL/GenBank/DDBJ whole genome shotgun (WGS) entry which is preliminary data.</text>
</comment>
<evidence type="ECO:0000256" key="1">
    <source>
        <dbReference type="SAM" id="Phobius"/>
    </source>
</evidence>
<organism evidence="2 3">
    <name type="scientific">Candidatus Doudnabacteria bacterium RIFCSPHIGHO2_01_FULL_43_23</name>
    <dbReference type="NCBI Taxonomy" id="1817822"/>
    <lineage>
        <taxon>Bacteria</taxon>
        <taxon>Candidatus Doudnaibacteriota</taxon>
    </lineage>
</organism>
<name>A0A1F5NTR2_9BACT</name>
<feature type="transmembrane region" description="Helical" evidence="1">
    <location>
        <begin position="91"/>
        <end position="107"/>
    </location>
</feature>
<gene>
    <name evidence="2" type="ORF">A2826_02460</name>
</gene>
<keyword evidence="1" id="KW-0812">Transmembrane</keyword>
<dbReference type="AlphaFoldDB" id="A0A1F5NTR2"/>
<dbReference type="STRING" id="1817822.A2826_02460"/>
<keyword evidence="1" id="KW-1133">Transmembrane helix</keyword>
<feature type="transmembrane region" description="Helical" evidence="1">
    <location>
        <begin position="127"/>
        <end position="153"/>
    </location>
</feature>
<protein>
    <submittedName>
        <fullName evidence="2">Uncharacterized protein</fullName>
    </submittedName>
</protein>
<sequence length="170" mass="18597">MKLLFTATLLTAVLTVGVFYGLVYLRVGKDPALSLTTGFIGILGLLLLIWNMGSCLRFYPMENETAITNANFFTAFAMATSSSCIISNPKLSVVAAITLILCAPIVYDEIYPKVGRWKIYALWLAEGLTVFSALTLGWGCVILGIALQTLLYLQFRNQPDRCLDLGLVST</sequence>
<accession>A0A1F5NTR2</accession>
<dbReference type="Proteomes" id="UP000177912">
    <property type="component" value="Unassembled WGS sequence"/>
</dbReference>
<dbReference type="EMBL" id="MFEI01000014">
    <property type="protein sequence ID" value="OGE80964.1"/>
    <property type="molecule type" value="Genomic_DNA"/>
</dbReference>